<feature type="compositionally biased region" description="Low complexity" evidence="1">
    <location>
        <begin position="24"/>
        <end position="34"/>
    </location>
</feature>
<organism evidence="2 3">
    <name type="scientific">Rhodotorula paludigena</name>
    <dbReference type="NCBI Taxonomy" id="86838"/>
    <lineage>
        <taxon>Eukaryota</taxon>
        <taxon>Fungi</taxon>
        <taxon>Dikarya</taxon>
        <taxon>Basidiomycota</taxon>
        <taxon>Pucciniomycotina</taxon>
        <taxon>Microbotryomycetes</taxon>
        <taxon>Sporidiobolales</taxon>
        <taxon>Sporidiobolaceae</taxon>
        <taxon>Rhodotorula</taxon>
    </lineage>
</organism>
<evidence type="ECO:0000256" key="1">
    <source>
        <dbReference type="SAM" id="MobiDB-lite"/>
    </source>
</evidence>
<dbReference type="EMBL" id="BQKY01000008">
    <property type="protein sequence ID" value="GJN90978.1"/>
    <property type="molecule type" value="Genomic_DNA"/>
</dbReference>
<gene>
    <name evidence="2" type="ORF">Rhopal_003992-T1</name>
</gene>
<reference evidence="2 3" key="1">
    <citation type="submission" date="2021-12" db="EMBL/GenBank/DDBJ databases">
        <title>High titer production of polyol ester of fatty acids by Rhodotorula paludigena BS15 towards product separation-free biomass refinery.</title>
        <authorList>
            <person name="Mano J."/>
            <person name="Ono H."/>
            <person name="Tanaka T."/>
            <person name="Naito K."/>
            <person name="Sushida H."/>
            <person name="Ike M."/>
            <person name="Tokuyasu K."/>
            <person name="Kitaoka M."/>
        </authorList>
    </citation>
    <scope>NUCLEOTIDE SEQUENCE [LARGE SCALE GENOMIC DNA]</scope>
    <source>
        <strain evidence="2 3">BS15</strain>
    </source>
</reference>
<comment type="caution">
    <text evidence="2">The sequence shown here is derived from an EMBL/GenBank/DDBJ whole genome shotgun (WGS) entry which is preliminary data.</text>
</comment>
<feature type="region of interest" description="Disordered" evidence="1">
    <location>
        <begin position="24"/>
        <end position="188"/>
    </location>
</feature>
<dbReference type="AlphaFoldDB" id="A0AAV5GLA0"/>
<feature type="compositionally biased region" description="Gly residues" evidence="1">
    <location>
        <begin position="64"/>
        <end position="77"/>
    </location>
</feature>
<sequence length="346" mass="36683">MTLNTGAHGLPGIVLLCASSLKTPRPTQQLTQRQALNPRTWLGLQAMPRDGGGQQEEERAGKQVEGGAGTGLGAGGSEGKDGHNKHIKSEAEIAPTPAPAQQGDLENGNNGQDDKKKDPKVDPIVFQHPTPWAPLNLEATNPILGSTATDAPLQVSPRKRGQGPVAGESSIGTDDPGMAQLQHQSDNQEALKMVKRARSELLRKRADLRAVKSGPALPFKPPHIRGRAPLRGMRPFTTGVQQFFKSTKAAAADSRIAGQPMQKLSKMHKLAVGGGKDKIEDPAQEIGNDAAYWGGIVPPQPELPARSTICERHDAQCSRRSQEVGATLAGIEERGESKAQNLSTGA</sequence>
<proteinExistence type="predicted"/>
<feature type="region of interest" description="Disordered" evidence="1">
    <location>
        <begin position="213"/>
        <end position="233"/>
    </location>
</feature>
<evidence type="ECO:0000313" key="3">
    <source>
        <dbReference type="Proteomes" id="UP001342314"/>
    </source>
</evidence>
<dbReference type="Proteomes" id="UP001342314">
    <property type="component" value="Unassembled WGS sequence"/>
</dbReference>
<keyword evidence="3" id="KW-1185">Reference proteome</keyword>
<accession>A0AAV5GLA0</accession>
<evidence type="ECO:0000313" key="2">
    <source>
        <dbReference type="EMBL" id="GJN90978.1"/>
    </source>
</evidence>
<feature type="compositionally biased region" description="Basic and acidic residues" evidence="1">
    <location>
        <begin position="78"/>
        <end position="91"/>
    </location>
</feature>
<feature type="compositionally biased region" description="Basic and acidic residues" evidence="1">
    <location>
        <begin position="112"/>
        <end position="121"/>
    </location>
</feature>
<name>A0AAV5GLA0_9BASI</name>
<protein>
    <submittedName>
        <fullName evidence="2">Uncharacterized protein</fullName>
    </submittedName>
</protein>